<accession>A0AAU9ICI6</accession>
<reference evidence="2" key="1">
    <citation type="submission" date="2021-09" db="EMBL/GenBank/DDBJ databases">
        <authorList>
            <consortium name="AG Swart"/>
            <person name="Singh M."/>
            <person name="Singh A."/>
            <person name="Seah K."/>
            <person name="Emmerich C."/>
        </authorList>
    </citation>
    <scope>NUCLEOTIDE SEQUENCE</scope>
    <source>
        <strain evidence="2">ATCC30299</strain>
    </source>
</reference>
<evidence type="ECO:0000313" key="3">
    <source>
        <dbReference type="Proteomes" id="UP001162131"/>
    </source>
</evidence>
<gene>
    <name evidence="2" type="ORF">BSTOLATCC_MIC68</name>
</gene>
<keyword evidence="1" id="KW-1133">Transmembrane helix</keyword>
<feature type="transmembrane region" description="Helical" evidence="1">
    <location>
        <begin position="33"/>
        <end position="57"/>
    </location>
</feature>
<sequence length="76" mass="9437">MSLNFYTSFLLAFRYFEVGIEQIKQKPIKYYKFLLEILVLRRFIKTLYIIFLIALAFEGDWMQLHLKIFWLMQYEV</sequence>
<evidence type="ECO:0000256" key="1">
    <source>
        <dbReference type="SAM" id="Phobius"/>
    </source>
</evidence>
<proteinExistence type="predicted"/>
<dbReference type="Proteomes" id="UP001162131">
    <property type="component" value="Unassembled WGS sequence"/>
</dbReference>
<name>A0AAU9ICI6_9CILI</name>
<dbReference type="AlphaFoldDB" id="A0AAU9ICI6"/>
<keyword evidence="3" id="KW-1185">Reference proteome</keyword>
<protein>
    <submittedName>
        <fullName evidence="2">Uncharacterized protein</fullName>
    </submittedName>
</protein>
<evidence type="ECO:0000313" key="2">
    <source>
        <dbReference type="EMBL" id="CAG9309853.1"/>
    </source>
</evidence>
<keyword evidence="1" id="KW-0812">Transmembrane</keyword>
<keyword evidence="1" id="KW-0472">Membrane</keyword>
<organism evidence="2 3">
    <name type="scientific">Blepharisma stoltei</name>
    <dbReference type="NCBI Taxonomy" id="1481888"/>
    <lineage>
        <taxon>Eukaryota</taxon>
        <taxon>Sar</taxon>
        <taxon>Alveolata</taxon>
        <taxon>Ciliophora</taxon>
        <taxon>Postciliodesmatophora</taxon>
        <taxon>Heterotrichea</taxon>
        <taxon>Heterotrichida</taxon>
        <taxon>Blepharismidae</taxon>
        <taxon>Blepharisma</taxon>
    </lineage>
</organism>
<dbReference type="EMBL" id="CAJZBQ010000001">
    <property type="protein sequence ID" value="CAG9309853.1"/>
    <property type="molecule type" value="Genomic_DNA"/>
</dbReference>
<comment type="caution">
    <text evidence="2">The sequence shown here is derived from an EMBL/GenBank/DDBJ whole genome shotgun (WGS) entry which is preliminary data.</text>
</comment>